<dbReference type="AlphaFoldDB" id="A0A0Q0WSI6"/>
<proteinExistence type="predicted"/>
<organism evidence="2 3">
    <name type="scientific">Flavobacterium aquidurense</name>
    <dbReference type="NCBI Taxonomy" id="362413"/>
    <lineage>
        <taxon>Bacteria</taxon>
        <taxon>Pseudomonadati</taxon>
        <taxon>Bacteroidota</taxon>
        <taxon>Flavobacteriia</taxon>
        <taxon>Flavobacteriales</taxon>
        <taxon>Flavobacteriaceae</taxon>
        <taxon>Flavobacterium</taxon>
    </lineage>
</organism>
<keyword evidence="1" id="KW-0472">Membrane</keyword>
<evidence type="ECO:0000313" key="2">
    <source>
        <dbReference type="EMBL" id="KQB38759.1"/>
    </source>
</evidence>
<protein>
    <submittedName>
        <fullName evidence="2">Uncharacterized protein</fullName>
    </submittedName>
</protein>
<comment type="caution">
    <text evidence="2">The sequence shown here is derived from an EMBL/GenBank/DDBJ whole genome shotgun (WGS) entry which is preliminary data.</text>
</comment>
<evidence type="ECO:0000256" key="1">
    <source>
        <dbReference type="SAM" id="Phobius"/>
    </source>
</evidence>
<accession>A0A0Q0WSI6</accession>
<dbReference type="Proteomes" id="UP000050443">
    <property type="component" value="Unassembled WGS sequence"/>
</dbReference>
<keyword evidence="1" id="KW-1133">Transmembrane helix</keyword>
<keyword evidence="1" id="KW-0812">Transmembrane</keyword>
<evidence type="ECO:0000313" key="3">
    <source>
        <dbReference type="Proteomes" id="UP000050443"/>
    </source>
</evidence>
<gene>
    <name evidence="2" type="ORF">RC62_2122</name>
</gene>
<reference evidence="2 3" key="1">
    <citation type="submission" date="2014-09" db="EMBL/GenBank/DDBJ databases">
        <title>Genome sequence of Flavobacterium aquidurense RC62.</title>
        <authorList>
            <person name="Kim J.F."/>
            <person name="Kwak M.-J."/>
        </authorList>
    </citation>
    <scope>NUCLEOTIDE SEQUENCE [LARGE SCALE GENOMIC DNA]</scope>
    <source>
        <strain evidence="2 3">RC62</strain>
    </source>
</reference>
<name>A0A0Q0WSI6_9FLAO</name>
<feature type="transmembrane region" description="Helical" evidence="1">
    <location>
        <begin position="20"/>
        <end position="38"/>
    </location>
</feature>
<dbReference type="EMBL" id="JRLF01000014">
    <property type="protein sequence ID" value="KQB38759.1"/>
    <property type="molecule type" value="Genomic_DNA"/>
</dbReference>
<sequence length="39" mass="4544">MEKDLSGKIIQFSQMKTKQLLRVESCFVLILNVISNLFK</sequence>